<evidence type="ECO:0000313" key="1">
    <source>
        <dbReference type="EMBL" id="JAH92273.1"/>
    </source>
</evidence>
<reference evidence="1" key="2">
    <citation type="journal article" date="2015" name="Fish Shellfish Immunol.">
        <title>Early steps in the European eel (Anguilla anguilla)-Vibrio vulnificus interaction in the gills: Role of the RtxA13 toxin.</title>
        <authorList>
            <person name="Callol A."/>
            <person name="Pajuelo D."/>
            <person name="Ebbesson L."/>
            <person name="Teles M."/>
            <person name="MacKenzie S."/>
            <person name="Amaro C."/>
        </authorList>
    </citation>
    <scope>NUCLEOTIDE SEQUENCE</scope>
</reference>
<name>A0A0E9WS45_ANGAN</name>
<dbReference type="EMBL" id="GBXM01016304">
    <property type="protein sequence ID" value="JAH92273.1"/>
    <property type="molecule type" value="Transcribed_RNA"/>
</dbReference>
<reference evidence="1" key="1">
    <citation type="submission" date="2014-11" db="EMBL/GenBank/DDBJ databases">
        <authorList>
            <person name="Amaro Gonzalez C."/>
        </authorList>
    </citation>
    <scope>NUCLEOTIDE SEQUENCE</scope>
</reference>
<protein>
    <submittedName>
        <fullName evidence="1">Uncharacterized protein</fullName>
    </submittedName>
</protein>
<sequence length="74" mass="8339">MPHNYFGEVPKNKTQWVNHCQTLKKSKHLVALKLFCCCLHFVVLCSMNEGLEYAASVVASSVCYSRIQTSGFIV</sequence>
<dbReference type="AlphaFoldDB" id="A0A0E9WS45"/>
<organism evidence="1">
    <name type="scientific">Anguilla anguilla</name>
    <name type="common">European freshwater eel</name>
    <name type="synonym">Muraena anguilla</name>
    <dbReference type="NCBI Taxonomy" id="7936"/>
    <lineage>
        <taxon>Eukaryota</taxon>
        <taxon>Metazoa</taxon>
        <taxon>Chordata</taxon>
        <taxon>Craniata</taxon>
        <taxon>Vertebrata</taxon>
        <taxon>Euteleostomi</taxon>
        <taxon>Actinopterygii</taxon>
        <taxon>Neopterygii</taxon>
        <taxon>Teleostei</taxon>
        <taxon>Anguilliformes</taxon>
        <taxon>Anguillidae</taxon>
        <taxon>Anguilla</taxon>
    </lineage>
</organism>
<accession>A0A0E9WS45</accession>
<proteinExistence type="predicted"/>